<keyword evidence="5" id="KW-1185">Reference proteome</keyword>
<dbReference type="SMART" id="SM00342">
    <property type="entry name" value="HTH_ARAC"/>
    <property type="match status" value="1"/>
</dbReference>
<dbReference type="SUPFAM" id="SSF46689">
    <property type="entry name" value="Homeodomain-like"/>
    <property type="match status" value="2"/>
</dbReference>
<proteinExistence type="predicted"/>
<evidence type="ECO:0000256" key="2">
    <source>
        <dbReference type="ARBA" id="ARBA00023163"/>
    </source>
</evidence>
<keyword evidence="2" id="KW-0804">Transcription</keyword>
<dbReference type="Pfam" id="PF12833">
    <property type="entry name" value="HTH_18"/>
    <property type="match status" value="1"/>
</dbReference>
<dbReference type="InterPro" id="IPR002818">
    <property type="entry name" value="DJ-1/PfpI"/>
</dbReference>
<protein>
    <submittedName>
        <fullName evidence="4">Helix-turn-helix domain-containing protein</fullName>
    </submittedName>
</protein>
<dbReference type="InterPro" id="IPR009057">
    <property type="entry name" value="Homeodomain-like_sf"/>
</dbReference>
<dbReference type="InterPro" id="IPR052158">
    <property type="entry name" value="INH-QAR"/>
</dbReference>
<dbReference type="Gene3D" id="1.10.10.60">
    <property type="entry name" value="Homeodomain-like"/>
    <property type="match status" value="1"/>
</dbReference>
<dbReference type="InterPro" id="IPR018060">
    <property type="entry name" value="HTH_AraC"/>
</dbReference>
<accession>A0A9E6TZ89</accession>
<name>A0A9E6TZ89_9PSED</name>
<dbReference type="RefSeq" id="WP_186661019.1">
    <property type="nucleotide sequence ID" value="NZ_CP077095.1"/>
</dbReference>
<reference evidence="4 5" key="1">
    <citation type="journal article" date="2020" name="Microorganisms">
        <title>Reliable Identification of Environmental Pseudomonas Isolates Using the rpoD Gene.</title>
        <authorList>
            <consortium name="The Broad Institute Genome Sequencing Platform"/>
            <person name="Girard L."/>
            <person name="Lood C."/>
            <person name="Rokni-Zadeh H."/>
            <person name="van Noort V."/>
            <person name="Lavigne R."/>
            <person name="De Mot R."/>
        </authorList>
    </citation>
    <scope>NUCLEOTIDE SEQUENCE [LARGE SCALE GENOMIC DNA]</scope>
    <source>
        <strain evidence="4 5">RW9S1A</strain>
    </source>
</reference>
<dbReference type="InterPro" id="IPR029062">
    <property type="entry name" value="Class_I_gatase-like"/>
</dbReference>
<dbReference type="Proteomes" id="UP000633418">
    <property type="component" value="Chromosome"/>
</dbReference>
<organism evidence="4 5">
    <name type="scientific">Pseudomonas xantholysinigenes</name>
    <dbReference type="NCBI Taxonomy" id="2745490"/>
    <lineage>
        <taxon>Bacteria</taxon>
        <taxon>Pseudomonadati</taxon>
        <taxon>Pseudomonadota</taxon>
        <taxon>Gammaproteobacteria</taxon>
        <taxon>Pseudomonadales</taxon>
        <taxon>Pseudomonadaceae</taxon>
        <taxon>Pseudomonas</taxon>
    </lineage>
</organism>
<feature type="domain" description="HTH araC/xylS-type" evidence="3">
    <location>
        <begin position="219"/>
        <end position="317"/>
    </location>
</feature>
<dbReference type="Pfam" id="PF01965">
    <property type="entry name" value="DJ-1_PfpI"/>
    <property type="match status" value="1"/>
</dbReference>
<keyword evidence="1" id="KW-0805">Transcription regulation</keyword>
<reference evidence="4 5" key="2">
    <citation type="journal article" date="2021" name="Microorganisms">
        <title>The Ever-Expanding Pseudomonas Genus: Description of 43 New Species and Partition of the Pseudomonas putida Group.</title>
        <authorList>
            <person name="Girard L."/>
            <person name="Lood C."/>
            <person name="Hofte M."/>
            <person name="Vandamme P."/>
            <person name="Rokni-Zadeh H."/>
            <person name="van Noort V."/>
            <person name="Lavigne R."/>
            <person name="De Mot R."/>
        </authorList>
    </citation>
    <scope>NUCLEOTIDE SEQUENCE [LARGE SCALE GENOMIC DNA]</scope>
    <source>
        <strain evidence="4 5">RW9S1A</strain>
    </source>
</reference>
<dbReference type="Gene3D" id="3.40.50.880">
    <property type="match status" value="1"/>
</dbReference>
<evidence type="ECO:0000313" key="4">
    <source>
        <dbReference type="EMBL" id="QXI40282.1"/>
    </source>
</evidence>
<evidence type="ECO:0000313" key="5">
    <source>
        <dbReference type="Proteomes" id="UP000633418"/>
    </source>
</evidence>
<dbReference type="AlphaFoldDB" id="A0A9E6TZ89"/>
<dbReference type="GO" id="GO:0043565">
    <property type="term" value="F:sequence-specific DNA binding"/>
    <property type="evidence" value="ECO:0007669"/>
    <property type="project" value="InterPro"/>
</dbReference>
<dbReference type="PANTHER" id="PTHR43130">
    <property type="entry name" value="ARAC-FAMILY TRANSCRIPTIONAL REGULATOR"/>
    <property type="match status" value="1"/>
</dbReference>
<evidence type="ECO:0000259" key="3">
    <source>
        <dbReference type="PROSITE" id="PS01124"/>
    </source>
</evidence>
<dbReference type="KEGG" id="pxn:HU772_009510"/>
<dbReference type="PANTHER" id="PTHR43130:SF3">
    <property type="entry name" value="HTH-TYPE TRANSCRIPTIONAL REGULATOR RV1931C"/>
    <property type="match status" value="1"/>
</dbReference>
<dbReference type="CDD" id="cd03137">
    <property type="entry name" value="GATase1_AraC_1"/>
    <property type="match status" value="1"/>
</dbReference>
<dbReference type="SUPFAM" id="SSF52317">
    <property type="entry name" value="Class I glutamine amidotransferase-like"/>
    <property type="match status" value="1"/>
</dbReference>
<dbReference type="EMBL" id="CP077095">
    <property type="protein sequence ID" value="QXI40282.1"/>
    <property type="molecule type" value="Genomic_DNA"/>
</dbReference>
<gene>
    <name evidence="4" type="ORF">HU772_009510</name>
</gene>
<dbReference type="GO" id="GO:0003700">
    <property type="term" value="F:DNA-binding transcription factor activity"/>
    <property type="evidence" value="ECO:0007669"/>
    <property type="project" value="InterPro"/>
</dbReference>
<evidence type="ECO:0000256" key="1">
    <source>
        <dbReference type="ARBA" id="ARBA00023015"/>
    </source>
</evidence>
<dbReference type="PROSITE" id="PS01124">
    <property type="entry name" value="HTH_ARAC_FAMILY_2"/>
    <property type="match status" value="1"/>
</dbReference>
<sequence>MRTAWFLLLPNTHILDLAGPLQVISTCPELGIAPLQVRCIGPSPQISCFQAIQLAGLEPMPAQLGEGDLLFVIGHKLLPAGRSDPLQAQAVRWLRDVAGSTAGLVVCSICTAAFLLGEAGLLDERDCTTHHRYAAQLQQRFPRARVVDNQLFVQDGNLYTSAGVSTGIDLTLQLIRQHLGRQQANQVAQELVIYRRRAGNDPQLSARDLARNHIHPLIHDVQDFLEQHFTQPIVVEDLARHFNLSYRHLARLFRSHAGMTLKGFLGKLRIDHARHLLATQRIPAELLAERCGFSSSHALRLAWNKEMSLSPLQYHKLALTE</sequence>